<dbReference type="Pfam" id="PF20578">
    <property type="entry name" value="aBig_2"/>
    <property type="match status" value="1"/>
</dbReference>
<feature type="compositionally biased region" description="Polar residues" evidence="1">
    <location>
        <begin position="418"/>
        <end position="436"/>
    </location>
</feature>
<feature type="domain" description="Non-reducing end beta-L-arabinofuranosidase-like GH127 catalytic" evidence="2">
    <location>
        <begin position="459"/>
        <end position="872"/>
    </location>
</feature>
<dbReference type="GO" id="GO:0005975">
    <property type="term" value="P:carbohydrate metabolic process"/>
    <property type="evidence" value="ECO:0007669"/>
    <property type="project" value="InterPro"/>
</dbReference>
<feature type="region of interest" description="Disordered" evidence="1">
    <location>
        <begin position="413"/>
        <end position="444"/>
    </location>
</feature>
<evidence type="ECO:0008006" key="7">
    <source>
        <dbReference type="Google" id="ProtNLM"/>
    </source>
</evidence>
<evidence type="ECO:0000313" key="6">
    <source>
        <dbReference type="Proteomes" id="UP000261166"/>
    </source>
</evidence>
<evidence type="ECO:0000256" key="1">
    <source>
        <dbReference type="SAM" id="MobiDB-lite"/>
    </source>
</evidence>
<proteinExistence type="predicted"/>
<dbReference type="Pfam" id="PF13385">
    <property type="entry name" value="Laminin_G_3"/>
    <property type="match status" value="1"/>
</dbReference>
<name>A0A3E3IEI8_9FIRM</name>
<feature type="domain" description="Non-reducing end beta-L-arabinofuranosidase-like GH127 middle" evidence="4">
    <location>
        <begin position="884"/>
        <end position="950"/>
    </location>
</feature>
<protein>
    <recommendedName>
        <fullName evidence="7">LamG-like jellyroll fold domain-containing protein</fullName>
    </recommendedName>
</protein>
<dbReference type="Pfam" id="PF20736">
    <property type="entry name" value="Glyco_hydro127M"/>
    <property type="match status" value="1"/>
</dbReference>
<dbReference type="Proteomes" id="UP000261166">
    <property type="component" value="Unassembled WGS sequence"/>
</dbReference>
<feature type="domain" description="Atrophied bacterial Ig" evidence="3">
    <location>
        <begin position="342"/>
        <end position="405"/>
    </location>
</feature>
<dbReference type="InterPro" id="IPR049046">
    <property type="entry name" value="Beta-AFase-like_GH127_middle"/>
</dbReference>
<dbReference type="PANTHER" id="PTHR31151:SF0">
    <property type="entry name" value="PROLINE-TRNA LIGASE (DUF1680)"/>
    <property type="match status" value="1"/>
</dbReference>
<dbReference type="InterPro" id="IPR012878">
    <property type="entry name" value="Beta-AFase-like_GH127_cat"/>
</dbReference>
<dbReference type="Pfam" id="PF07944">
    <property type="entry name" value="Beta-AFase-like_GH127_cat"/>
    <property type="match status" value="1"/>
</dbReference>
<dbReference type="PANTHER" id="PTHR31151">
    <property type="entry name" value="PROLINE-TRNA LIGASE (DUF1680)"/>
    <property type="match status" value="1"/>
</dbReference>
<dbReference type="InterPro" id="IPR046780">
    <property type="entry name" value="aBig_2"/>
</dbReference>
<evidence type="ECO:0000313" key="5">
    <source>
        <dbReference type="EMBL" id="RGE65490.1"/>
    </source>
</evidence>
<dbReference type="EMBL" id="QVLU01000035">
    <property type="protein sequence ID" value="RGE65490.1"/>
    <property type="molecule type" value="Genomic_DNA"/>
</dbReference>
<dbReference type="AlphaFoldDB" id="A0A3E3IEI8"/>
<dbReference type="RefSeq" id="WP_117531537.1">
    <property type="nucleotide sequence ID" value="NZ_JBKVAZ010000010.1"/>
</dbReference>
<dbReference type="InterPro" id="IPR013320">
    <property type="entry name" value="ConA-like_dom_sf"/>
</dbReference>
<dbReference type="Gene3D" id="2.60.120.200">
    <property type="match status" value="1"/>
</dbReference>
<organism evidence="5 6">
    <name type="scientific">Eisenbergiella massiliensis</name>
    <dbReference type="NCBI Taxonomy" id="1720294"/>
    <lineage>
        <taxon>Bacteria</taxon>
        <taxon>Bacillati</taxon>
        <taxon>Bacillota</taxon>
        <taxon>Clostridia</taxon>
        <taxon>Lachnospirales</taxon>
        <taxon>Lachnospiraceae</taxon>
        <taxon>Eisenbergiella</taxon>
    </lineage>
</organism>
<comment type="caution">
    <text evidence="5">The sequence shown here is derived from an EMBL/GenBank/DDBJ whole genome shotgun (WGS) entry which is preliminary data.</text>
</comment>
<evidence type="ECO:0000259" key="4">
    <source>
        <dbReference type="Pfam" id="PF20736"/>
    </source>
</evidence>
<sequence>MASNQKHHGPPTVHYNMQEVSSTIVPDLSGSGYAGVIRGIDRGGAYMEQDLVFGRQLPVLTLTGGEKGGYLQLPDGCIQKGEGITVSFYVRISELADYTALFSFGRDNCFYLSALPSDESPDYIRLSPGATSGGRSQEAALSDWVPMRKNTWFHTVVTFAADLPAPLCLYLDGRPAGSTAHRRMDADALSGCTDCFFGYGFLSQNPAAMSVTDIRIFPRVLEEEEISTLFRLSDQARLSLEMDTVCALFSERMTLLPPLPDAGALGAAIRAEIITTDTITEDFQLLRPASGSPDACGSIRFVLSYHDETLEKTVSFLIPALPSDDILLQEDMADVKIPFPGHVSADLYLPRKGSNGASFRWESSDPEHLSGTGKIIRPQKAPLEILMTLHASLGKASAKREFPITLYPVYGQKKPVHKQSSPNPGSAVPNRSSSVTGRKPSVPMHIPHRQAGTVSLKDVALLDQSLFGGNQKRCLDYLALLDCDRMLYNFRKAFGQDTCNALPPGGWEEPAGLLRGHSTGHFLSALAYAYASTHDSFWKEKALYLIRELRRLQLLSAGDPAAFATACTPRNAAQSLWSRDPSCWGEGYLSAYPPDQFALLEQFTPYATIWAPYYTLHKLLAGFLDCYLQLDCKTALDCAEGIGLWVYRRLSPTSAGQRAKMWGMYIAGEYGGMNESLSLLFQLTGKQCYREAAAMFDNTQVFDGLAQGLDTITGLHANQHIPQMIGAMQEFIATGEAHYYRTAKNFWELVTAHYAYSIGGVGRGENFKEPDILAANIESDRNCETCAAYNMLKLTGMLSCYSPGDSRFMDYYERTLYNQIAASQNPLVRPGAHHGVTYMLPIGPGARREYSNDYEDFTCCHGTGMENHVRYSEHIYHMGEDGGLYIQLYLSSSFRWEQKGVTLTQTADFPAFESVFTIDRAARLKLYFRIPYWCRDSFSLSVNGVQQTLRYAADNANTDSGISDSDISDAAVSDGDIFPEDTFCGVDSMTDKCGGYAVLERDFAAGDKITVQLPHRLHLCYTPDSYEAMPAASLMYGPFVMTALASGTEWITLSLPPEPEAAFVMAEENGMPVLWYDNLKFVPMYAAHNTPYHTYFKINLL</sequence>
<evidence type="ECO:0000259" key="2">
    <source>
        <dbReference type="Pfam" id="PF07944"/>
    </source>
</evidence>
<gene>
    <name evidence="5" type="ORF">DWY69_25980</name>
</gene>
<dbReference type="InterPro" id="IPR008928">
    <property type="entry name" value="6-hairpin_glycosidase_sf"/>
</dbReference>
<reference evidence="5 6" key="1">
    <citation type="submission" date="2018-08" db="EMBL/GenBank/DDBJ databases">
        <title>A genome reference for cultivated species of the human gut microbiota.</title>
        <authorList>
            <person name="Zou Y."/>
            <person name="Xue W."/>
            <person name="Luo G."/>
        </authorList>
    </citation>
    <scope>NUCLEOTIDE SEQUENCE [LARGE SCALE GENOMIC DNA]</scope>
    <source>
        <strain evidence="5 6">AF26-4BH</strain>
    </source>
</reference>
<dbReference type="SUPFAM" id="SSF48208">
    <property type="entry name" value="Six-hairpin glycosidases"/>
    <property type="match status" value="1"/>
</dbReference>
<accession>A0A3E3IEI8</accession>
<dbReference type="OrthoDB" id="9757939at2"/>
<evidence type="ECO:0000259" key="3">
    <source>
        <dbReference type="Pfam" id="PF20578"/>
    </source>
</evidence>
<dbReference type="SUPFAM" id="SSF49899">
    <property type="entry name" value="Concanavalin A-like lectins/glucanases"/>
    <property type="match status" value="1"/>
</dbReference>